<accession>A0ABY6DSJ4</accession>
<dbReference type="RefSeq" id="WP_263227189.1">
    <property type="nucleotide sequence ID" value="NZ_CP106793.1"/>
</dbReference>
<evidence type="ECO:0000313" key="1">
    <source>
        <dbReference type="EMBL" id="UXY17355.1"/>
    </source>
</evidence>
<organism evidence="1 2">
    <name type="scientific">Streptomyces cynarae</name>
    <dbReference type="NCBI Taxonomy" id="2981134"/>
    <lineage>
        <taxon>Bacteria</taxon>
        <taxon>Bacillati</taxon>
        <taxon>Actinomycetota</taxon>
        <taxon>Actinomycetes</taxon>
        <taxon>Kitasatosporales</taxon>
        <taxon>Streptomycetaceae</taxon>
        <taxon>Streptomyces</taxon>
    </lineage>
</organism>
<name>A0ABY6DSJ4_9ACTN</name>
<dbReference type="Proteomes" id="UP001061298">
    <property type="component" value="Chromosome"/>
</dbReference>
<keyword evidence="2" id="KW-1185">Reference proteome</keyword>
<reference evidence="1" key="1">
    <citation type="submission" date="2022-10" db="EMBL/GenBank/DDBJ databases">
        <authorList>
            <person name="Mo P."/>
        </authorList>
    </citation>
    <scope>NUCLEOTIDE SEQUENCE</scope>
    <source>
        <strain evidence="1">HUAS 13-4</strain>
    </source>
</reference>
<proteinExistence type="predicted"/>
<gene>
    <name evidence="1" type="ORF">N8I84_00020</name>
</gene>
<protein>
    <submittedName>
        <fullName evidence="1">Uncharacterized protein</fullName>
    </submittedName>
</protein>
<sequence length="83" mass="8446">MPPAPPLPSVTVVLDRHDDVLHTHTALAAHHPPSGRITLHPGPGTTSETGLAHDLLVALGKPPCSRAAFPAVVSPPGKPPLPG</sequence>
<evidence type="ECO:0000313" key="2">
    <source>
        <dbReference type="Proteomes" id="UP001061298"/>
    </source>
</evidence>
<dbReference type="EMBL" id="CP106793">
    <property type="protein sequence ID" value="UXY17355.1"/>
    <property type="molecule type" value="Genomic_DNA"/>
</dbReference>